<comment type="caution">
    <text evidence="1">The sequence shown here is derived from an EMBL/GenBank/DDBJ whole genome shotgun (WGS) entry which is preliminary data.</text>
</comment>
<dbReference type="Proteomes" id="UP000813824">
    <property type="component" value="Unassembled WGS sequence"/>
</dbReference>
<protein>
    <submittedName>
        <fullName evidence="1">Uncharacterized protein</fullName>
    </submittedName>
</protein>
<evidence type="ECO:0000313" key="1">
    <source>
        <dbReference type="EMBL" id="KAH8101951.1"/>
    </source>
</evidence>
<proteinExistence type="predicted"/>
<keyword evidence="2" id="KW-1185">Reference proteome</keyword>
<organism evidence="1 2">
    <name type="scientific">Cristinia sonorae</name>
    <dbReference type="NCBI Taxonomy" id="1940300"/>
    <lineage>
        <taxon>Eukaryota</taxon>
        <taxon>Fungi</taxon>
        <taxon>Dikarya</taxon>
        <taxon>Basidiomycota</taxon>
        <taxon>Agaricomycotina</taxon>
        <taxon>Agaricomycetes</taxon>
        <taxon>Agaricomycetidae</taxon>
        <taxon>Agaricales</taxon>
        <taxon>Pleurotineae</taxon>
        <taxon>Stephanosporaceae</taxon>
        <taxon>Cristinia</taxon>
    </lineage>
</organism>
<reference evidence="1" key="1">
    <citation type="journal article" date="2021" name="New Phytol.">
        <title>Evolutionary innovations through gain and loss of genes in the ectomycorrhizal Boletales.</title>
        <authorList>
            <person name="Wu G."/>
            <person name="Miyauchi S."/>
            <person name="Morin E."/>
            <person name="Kuo A."/>
            <person name="Drula E."/>
            <person name="Varga T."/>
            <person name="Kohler A."/>
            <person name="Feng B."/>
            <person name="Cao Y."/>
            <person name="Lipzen A."/>
            <person name="Daum C."/>
            <person name="Hundley H."/>
            <person name="Pangilinan J."/>
            <person name="Johnson J."/>
            <person name="Barry K."/>
            <person name="LaButti K."/>
            <person name="Ng V."/>
            <person name="Ahrendt S."/>
            <person name="Min B."/>
            <person name="Choi I.G."/>
            <person name="Park H."/>
            <person name="Plett J.M."/>
            <person name="Magnuson J."/>
            <person name="Spatafora J.W."/>
            <person name="Nagy L.G."/>
            <person name="Henrissat B."/>
            <person name="Grigoriev I.V."/>
            <person name="Yang Z.L."/>
            <person name="Xu J."/>
            <person name="Martin F.M."/>
        </authorList>
    </citation>
    <scope>NUCLEOTIDE SEQUENCE</scope>
    <source>
        <strain evidence="1">KKN 215</strain>
    </source>
</reference>
<gene>
    <name evidence="1" type="ORF">BXZ70DRAFT_932630</name>
</gene>
<name>A0A8K0URS5_9AGAR</name>
<evidence type="ECO:0000313" key="2">
    <source>
        <dbReference type="Proteomes" id="UP000813824"/>
    </source>
</evidence>
<dbReference type="EMBL" id="JAEVFJ010000011">
    <property type="protein sequence ID" value="KAH8101951.1"/>
    <property type="molecule type" value="Genomic_DNA"/>
</dbReference>
<accession>A0A8K0URS5</accession>
<sequence length="86" mass="9515">MSHHASRIFPPLLAEVVLVGVVLMSPGWEGMRACLAGNMKTSASLILFSLQSSFHLLNLPFTHSRLSHRSCISLYIVSLYLRIHGP</sequence>
<dbReference type="AlphaFoldDB" id="A0A8K0URS5"/>